<dbReference type="CDD" id="cd04905">
    <property type="entry name" value="ACT_CM-PDT"/>
    <property type="match status" value="1"/>
</dbReference>
<sequence length="111" mass="12079">DIGDVADAVTRFILVRKPGPLPAPTGSDKTTLVVPLPEDHPGALMEILEQFATRGVNLGRIESRPTGQFLGDYFFSIDADGHLAEERVADAVRGLHRISPQLRFLGSYPRA</sequence>
<evidence type="ECO:0000259" key="1">
    <source>
        <dbReference type="PROSITE" id="PS51671"/>
    </source>
</evidence>
<dbReference type="PANTHER" id="PTHR21022">
    <property type="entry name" value="PREPHENATE DEHYDRATASE P PROTEIN"/>
    <property type="match status" value="1"/>
</dbReference>
<proteinExistence type="predicted"/>
<comment type="caution">
    <text evidence="2">The sequence shown here is derived from an EMBL/GenBank/DDBJ whole genome shotgun (WGS) entry which is preliminary data.</text>
</comment>
<gene>
    <name evidence="2" type="ORF">HER39_19910</name>
</gene>
<name>A0ABX1JU10_9MICC</name>
<dbReference type="InterPro" id="IPR002912">
    <property type="entry name" value="ACT_dom"/>
</dbReference>
<protein>
    <submittedName>
        <fullName evidence="2">Prephenate dehydratase</fullName>
    </submittedName>
</protein>
<dbReference type="Gene3D" id="3.30.70.260">
    <property type="match status" value="1"/>
</dbReference>
<dbReference type="PROSITE" id="PS51671">
    <property type="entry name" value="ACT"/>
    <property type="match status" value="1"/>
</dbReference>
<reference evidence="2 3" key="1">
    <citation type="submission" date="2020-04" db="EMBL/GenBank/DDBJ databases">
        <authorList>
            <person name="Liu S."/>
        </authorList>
    </citation>
    <scope>NUCLEOTIDE SEQUENCE [LARGE SCALE GENOMIC DNA]</scope>
    <source>
        <strain evidence="2 3">CGMCC 1.15091</strain>
    </source>
</reference>
<feature type="domain" description="ACT" evidence="1">
    <location>
        <begin position="32"/>
        <end position="109"/>
    </location>
</feature>
<feature type="non-terminal residue" evidence="2">
    <location>
        <position position="1"/>
    </location>
</feature>
<dbReference type="PANTHER" id="PTHR21022:SF19">
    <property type="entry name" value="PREPHENATE DEHYDRATASE-RELATED"/>
    <property type="match status" value="1"/>
</dbReference>
<dbReference type="EMBL" id="JAAZSR010000749">
    <property type="protein sequence ID" value="NKX52797.1"/>
    <property type="molecule type" value="Genomic_DNA"/>
</dbReference>
<dbReference type="Proteomes" id="UP000523795">
    <property type="component" value="Unassembled WGS sequence"/>
</dbReference>
<accession>A0ABX1JU10</accession>
<keyword evidence="3" id="KW-1185">Reference proteome</keyword>
<organism evidence="2 3">
    <name type="scientific">Arthrobacter deserti</name>
    <dbReference type="NCBI Taxonomy" id="1742687"/>
    <lineage>
        <taxon>Bacteria</taxon>
        <taxon>Bacillati</taxon>
        <taxon>Actinomycetota</taxon>
        <taxon>Actinomycetes</taxon>
        <taxon>Micrococcales</taxon>
        <taxon>Micrococcaceae</taxon>
        <taxon>Arthrobacter</taxon>
    </lineage>
</organism>
<evidence type="ECO:0000313" key="3">
    <source>
        <dbReference type="Proteomes" id="UP000523795"/>
    </source>
</evidence>
<dbReference type="InterPro" id="IPR045865">
    <property type="entry name" value="ACT-like_dom_sf"/>
</dbReference>
<dbReference type="SUPFAM" id="SSF55021">
    <property type="entry name" value="ACT-like"/>
    <property type="match status" value="1"/>
</dbReference>
<evidence type="ECO:0000313" key="2">
    <source>
        <dbReference type="EMBL" id="NKX52797.1"/>
    </source>
</evidence>
<feature type="non-terminal residue" evidence="2">
    <location>
        <position position="111"/>
    </location>
</feature>